<protein>
    <submittedName>
        <fullName evidence="1">Chloramphenicol O-acetyltransferase type A</fullName>
    </submittedName>
</protein>
<reference evidence="1 2" key="1">
    <citation type="submission" date="2018-05" db="EMBL/GenBank/DDBJ databases">
        <title>Genomic Encyclopedia of Type Strains, Phase IV (KMG-IV): sequencing the most valuable type-strain genomes for metagenomic binning, comparative biology and taxonomic classification.</title>
        <authorList>
            <person name="Goeker M."/>
        </authorList>
    </citation>
    <scope>NUCLEOTIDE SEQUENCE [LARGE SCALE GENOMIC DNA]</scope>
    <source>
        <strain evidence="1 2">DSM 23606</strain>
    </source>
</reference>
<dbReference type="SMART" id="SM01059">
    <property type="entry name" value="CAT"/>
    <property type="match status" value="1"/>
</dbReference>
<comment type="caution">
    <text evidence="1">The sequence shown here is derived from an EMBL/GenBank/DDBJ whole genome shotgun (WGS) entry which is preliminary data.</text>
</comment>
<dbReference type="AlphaFoldDB" id="A0A317MT42"/>
<keyword evidence="2" id="KW-1185">Reference proteome</keyword>
<dbReference type="PANTHER" id="PTHR38474:SF1">
    <property type="entry name" value="SLR0299 PROTEIN"/>
    <property type="match status" value="1"/>
</dbReference>
<evidence type="ECO:0000313" key="1">
    <source>
        <dbReference type="EMBL" id="PWV59892.1"/>
    </source>
</evidence>
<dbReference type="RefSeq" id="WP_110019495.1">
    <property type="nucleotide sequence ID" value="NZ_QGTJ01000009.1"/>
</dbReference>
<dbReference type="GO" id="GO:0008811">
    <property type="term" value="F:chloramphenicol O-acetyltransferase activity"/>
    <property type="evidence" value="ECO:0007669"/>
    <property type="project" value="InterPro"/>
</dbReference>
<dbReference type="PANTHER" id="PTHR38474">
    <property type="entry name" value="SLR0299 PROTEIN"/>
    <property type="match status" value="1"/>
</dbReference>
<keyword evidence="1" id="KW-0808">Transferase</keyword>
<dbReference type="SUPFAM" id="SSF52777">
    <property type="entry name" value="CoA-dependent acyltransferases"/>
    <property type="match status" value="1"/>
</dbReference>
<accession>A0A317MT42</accession>
<dbReference type="EMBL" id="QGTJ01000009">
    <property type="protein sequence ID" value="PWV59892.1"/>
    <property type="molecule type" value="Genomic_DNA"/>
</dbReference>
<dbReference type="Gene3D" id="3.30.559.10">
    <property type="entry name" value="Chloramphenicol acetyltransferase-like domain"/>
    <property type="match status" value="1"/>
</dbReference>
<evidence type="ECO:0000313" key="2">
    <source>
        <dbReference type="Proteomes" id="UP000246569"/>
    </source>
</evidence>
<dbReference type="InterPro" id="IPR001707">
    <property type="entry name" value="Cmp_AcTrfase"/>
</dbReference>
<dbReference type="OrthoDB" id="9801766at2"/>
<dbReference type="InterPro" id="IPR023213">
    <property type="entry name" value="CAT-like_dom_sf"/>
</dbReference>
<organism evidence="1 2">
    <name type="scientific">Plasticicumulans acidivorans</name>
    <dbReference type="NCBI Taxonomy" id="886464"/>
    <lineage>
        <taxon>Bacteria</taxon>
        <taxon>Pseudomonadati</taxon>
        <taxon>Pseudomonadota</taxon>
        <taxon>Gammaproteobacteria</taxon>
        <taxon>Candidatus Competibacteraceae</taxon>
        <taxon>Plasticicumulans</taxon>
    </lineage>
</organism>
<dbReference type="Proteomes" id="UP000246569">
    <property type="component" value="Unassembled WGS sequence"/>
</dbReference>
<proteinExistence type="predicted"/>
<gene>
    <name evidence="1" type="ORF">C7443_109145</name>
</gene>
<dbReference type="Pfam" id="PF00302">
    <property type="entry name" value="CAT"/>
    <property type="match status" value="1"/>
</dbReference>
<sequence length="211" mass="24127">MPQQIDLEHYPRKALFLAFKDREVPVFSTTCEIDISALKCFLDARDDGFFVPLSYLISLAVNAVPALRQRIIDGEPWEFEQVDPGYTVLLDDETFSFCDSLHLQPYARYRDHARARIAAVRSQPELGTGRKDQLFFISNLPWFSFTAITHPFSRSYASIPIVSVGRYQEHAGGWRLPVALQVHHALVDGLHVGRFYTRLTQLCAAPQDWLD</sequence>
<name>A0A317MT42_9GAMM</name>